<dbReference type="Proteomes" id="UP000061569">
    <property type="component" value="Chromosome"/>
</dbReference>
<evidence type="ECO:0000256" key="2">
    <source>
        <dbReference type="ARBA" id="ARBA00022801"/>
    </source>
</evidence>
<accession>A0A0S2DP07</accession>
<comment type="similarity">
    <text evidence="1">Belongs to the AB hydrolase superfamily. AB hydrolase 2 family.</text>
</comment>
<dbReference type="OrthoDB" id="9801763at2"/>
<name>A0A0S2DP07_LYSEN</name>
<proteinExistence type="inferred from homology"/>
<evidence type="ECO:0000256" key="1">
    <source>
        <dbReference type="ARBA" id="ARBA00006499"/>
    </source>
</evidence>
<evidence type="ECO:0000313" key="4">
    <source>
        <dbReference type="Proteomes" id="UP000061569"/>
    </source>
</evidence>
<reference evidence="3 4" key="1">
    <citation type="submission" date="2015-11" db="EMBL/GenBank/DDBJ databases">
        <title>Genome sequences of Lysobacter enzymogenes strain C3 and Lysobacter antibioticus ATCC 29479.</title>
        <authorList>
            <person name="Kobayashi D.Y."/>
        </authorList>
    </citation>
    <scope>NUCLEOTIDE SEQUENCE [LARGE SCALE GENOMIC DNA]</scope>
    <source>
        <strain evidence="3 4">C3</strain>
    </source>
</reference>
<dbReference type="PATRIC" id="fig|69.6.peg.4491"/>
<dbReference type="AlphaFoldDB" id="A0A0S2DP07"/>
<dbReference type="RefSeq" id="WP_057950296.1">
    <property type="nucleotide sequence ID" value="NZ_CP110813.1"/>
</dbReference>
<dbReference type="SUPFAM" id="SSF53474">
    <property type="entry name" value="alpha/beta-Hydrolases"/>
    <property type="match status" value="1"/>
</dbReference>
<sequence>MNNATSDAAVAAPLETVEIETGPQPAWTVLWLHGLGDSGEGWAPVVPELVRKDWPALRFVFPHAPVRAVTINNGARMRAWYDIRDFQDLANRADEAGVEESVAQVEALIAREAGRGVPAARVILAGFSQGGAIALAAGLRRREPLAGLIALSTYLPMADRLVREAAPAASAQPLFMAHGSYDPVVPFQGGEMAAARLRTLGFNIDWHTYPMAHQACAEEIDAVAAWLSQRFAAA</sequence>
<dbReference type="Pfam" id="PF02230">
    <property type="entry name" value="Abhydrolase_2"/>
    <property type="match status" value="1"/>
</dbReference>
<protein>
    <submittedName>
        <fullName evidence="3">Phospholipase/carboxylesterase</fullName>
    </submittedName>
</protein>
<dbReference type="STRING" id="69.GLE_4555"/>
<dbReference type="PANTHER" id="PTHR10655:SF17">
    <property type="entry name" value="LYSOPHOSPHOLIPASE-LIKE PROTEIN 1"/>
    <property type="match status" value="1"/>
</dbReference>
<dbReference type="PANTHER" id="PTHR10655">
    <property type="entry name" value="LYSOPHOSPHOLIPASE-RELATED"/>
    <property type="match status" value="1"/>
</dbReference>
<organism evidence="3 4">
    <name type="scientific">Lysobacter enzymogenes</name>
    <dbReference type="NCBI Taxonomy" id="69"/>
    <lineage>
        <taxon>Bacteria</taxon>
        <taxon>Pseudomonadati</taxon>
        <taxon>Pseudomonadota</taxon>
        <taxon>Gammaproteobacteria</taxon>
        <taxon>Lysobacterales</taxon>
        <taxon>Lysobacteraceae</taxon>
        <taxon>Lysobacter</taxon>
    </lineage>
</organism>
<dbReference type="Gene3D" id="3.40.50.1820">
    <property type="entry name" value="alpha/beta hydrolase"/>
    <property type="match status" value="1"/>
</dbReference>
<dbReference type="KEGG" id="lez:GLE_4555"/>
<dbReference type="InterPro" id="IPR003140">
    <property type="entry name" value="PLipase/COase/thioEstase"/>
</dbReference>
<dbReference type="InterPro" id="IPR029058">
    <property type="entry name" value="AB_hydrolase_fold"/>
</dbReference>
<keyword evidence="2" id="KW-0378">Hydrolase</keyword>
<dbReference type="InterPro" id="IPR050565">
    <property type="entry name" value="LYPA1-2/EST-like"/>
</dbReference>
<gene>
    <name evidence="3" type="ORF">GLE_4555</name>
</gene>
<dbReference type="EMBL" id="CP013140">
    <property type="protein sequence ID" value="ALN59896.1"/>
    <property type="molecule type" value="Genomic_DNA"/>
</dbReference>
<dbReference type="GO" id="GO:0016787">
    <property type="term" value="F:hydrolase activity"/>
    <property type="evidence" value="ECO:0007669"/>
    <property type="project" value="UniProtKB-KW"/>
</dbReference>
<evidence type="ECO:0000313" key="3">
    <source>
        <dbReference type="EMBL" id="ALN59896.1"/>
    </source>
</evidence>